<dbReference type="Gene3D" id="3.30.420.40">
    <property type="match status" value="1"/>
</dbReference>
<dbReference type="InterPro" id="IPR003494">
    <property type="entry name" value="SHS2_FtsA"/>
</dbReference>
<dbReference type="PANTHER" id="PTHR32432">
    <property type="entry name" value="CELL DIVISION PROTEIN FTSA-RELATED"/>
    <property type="match status" value="1"/>
</dbReference>
<dbReference type="SMART" id="SM00842">
    <property type="entry name" value="FtsA"/>
    <property type="match status" value="1"/>
</dbReference>
<dbReference type="InterPro" id="IPR043129">
    <property type="entry name" value="ATPase_NBD"/>
</dbReference>
<dbReference type="GO" id="GO:0051301">
    <property type="term" value="P:cell division"/>
    <property type="evidence" value="ECO:0007669"/>
    <property type="project" value="InterPro"/>
</dbReference>
<proteinExistence type="predicted"/>
<dbReference type="Proteomes" id="UP000176770">
    <property type="component" value="Unassembled WGS sequence"/>
</dbReference>
<evidence type="ECO:0000313" key="3">
    <source>
        <dbReference type="Proteomes" id="UP000176770"/>
    </source>
</evidence>
<dbReference type="SUPFAM" id="SSF53067">
    <property type="entry name" value="Actin-like ATPase domain"/>
    <property type="match status" value="1"/>
</dbReference>
<sequence length="427" mass="48903">MFFKHRLQKVKNYFEKRYEHFYILDFGRFSIKAALMERDRKEMDARIVDIVEVSYPALTIFPEKKDCDLSEVHNVIKDLFSSLKKTKNRIRDKKLVIGLSSELINGLNYAQIFTRENPNTPIDIGDIKNMIHKLELRAYEEIRKRFMEESGYAETDVILINPTIQKLQIDGKNVSDLISKEGKEILVSIFNAYAPSFYKDAIEGIAKNLKFNTYDLIYTPYAVFSALKKQKDADMHGLLVDIGGGTTRVTLARRGRIEDIKYFSFGGNSFTGRIANHFNVPESEAENIKIKYCDRKLSSDATKSLDDLLQKELNIFLSGFEMVLRDFSHTTILPSDIYLYGGGGTVGLMDAIIKKKSWKKDLIFSDSPKLHRINLDTLSSIKFFDIKISDPRLISIAGISDYILDNIAKSQTVTEKTLTRIFNLVTS</sequence>
<accession>A0A1G2HIQ0</accession>
<evidence type="ECO:0000313" key="2">
    <source>
        <dbReference type="EMBL" id="OGZ62365.1"/>
    </source>
</evidence>
<evidence type="ECO:0000259" key="1">
    <source>
        <dbReference type="SMART" id="SM00842"/>
    </source>
</evidence>
<dbReference type="STRING" id="1802165.A3F94_03360"/>
<feature type="domain" description="SHS2" evidence="1">
    <location>
        <begin position="21"/>
        <end position="227"/>
    </location>
</feature>
<dbReference type="InterPro" id="IPR050696">
    <property type="entry name" value="FtsA/MreB"/>
</dbReference>
<comment type="caution">
    <text evidence="2">The sequence shown here is derived from an EMBL/GenBank/DDBJ whole genome shotgun (WGS) entry which is preliminary data.</text>
</comment>
<organism evidence="2 3">
    <name type="scientific">Candidatus Spechtbacteria bacterium RIFCSPLOWO2_12_FULL_38_22</name>
    <dbReference type="NCBI Taxonomy" id="1802165"/>
    <lineage>
        <taxon>Bacteria</taxon>
        <taxon>Candidatus Spechtiibacteriota</taxon>
    </lineage>
</organism>
<name>A0A1G2HIQ0_9BACT</name>
<dbReference type="EMBL" id="MHOK01000002">
    <property type="protein sequence ID" value="OGZ62365.1"/>
    <property type="molecule type" value="Genomic_DNA"/>
</dbReference>
<protein>
    <recommendedName>
        <fullName evidence="1">SHS2 domain-containing protein</fullName>
    </recommendedName>
</protein>
<dbReference type="AlphaFoldDB" id="A0A1G2HIQ0"/>
<reference evidence="2 3" key="1">
    <citation type="journal article" date="2016" name="Nat. Commun.">
        <title>Thousands of microbial genomes shed light on interconnected biogeochemical processes in an aquifer system.</title>
        <authorList>
            <person name="Anantharaman K."/>
            <person name="Brown C.T."/>
            <person name="Hug L.A."/>
            <person name="Sharon I."/>
            <person name="Castelle C.J."/>
            <person name="Probst A.J."/>
            <person name="Thomas B.C."/>
            <person name="Singh A."/>
            <person name="Wilkins M.J."/>
            <person name="Karaoz U."/>
            <person name="Brodie E.L."/>
            <person name="Williams K.H."/>
            <person name="Hubbard S.S."/>
            <person name="Banfield J.F."/>
        </authorList>
    </citation>
    <scope>NUCLEOTIDE SEQUENCE [LARGE SCALE GENOMIC DNA]</scope>
</reference>
<gene>
    <name evidence="2" type="ORF">A3F94_03360</name>
</gene>
<dbReference type="Pfam" id="PF14450">
    <property type="entry name" value="FtsA"/>
    <property type="match status" value="1"/>
</dbReference>